<organism evidence="2 3">
    <name type="scientific">Thermoflavifilum aggregans</name>
    <dbReference type="NCBI Taxonomy" id="454188"/>
    <lineage>
        <taxon>Bacteria</taxon>
        <taxon>Pseudomonadati</taxon>
        <taxon>Bacteroidota</taxon>
        <taxon>Chitinophagia</taxon>
        <taxon>Chitinophagales</taxon>
        <taxon>Chitinophagaceae</taxon>
        <taxon>Thermoflavifilum</taxon>
    </lineage>
</organism>
<dbReference type="OrthoDB" id="1440774at2"/>
<feature type="chain" id="PRO_5014844783" evidence="1">
    <location>
        <begin position="23"/>
        <end position="300"/>
    </location>
</feature>
<evidence type="ECO:0000313" key="2">
    <source>
        <dbReference type="EMBL" id="PJJ74700.1"/>
    </source>
</evidence>
<gene>
    <name evidence="2" type="ORF">BXY57_0262</name>
</gene>
<accession>A0A2M9CRY9</accession>
<dbReference type="RefSeq" id="WP_157853711.1">
    <property type="nucleotide sequence ID" value="NZ_PGFG01000001.1"/>
</dbReference>
<dbReference type="Pfam" id="PF09697">
    <property type="entry name" value="Porph_ging"/>
    <property type="match status" value="1"/>
</dbReference>
<feature type="signal peptide" evidence="1">
    <location>
        <begin position="1"/>
        <end position="22"/>
    </location>
</feature>
<reference evidence="2 3" key="1">
    <citation type="submission" date="2017-11" db="EMBL/GenBank/DDBJ databases">
        <title>Genomic Encyclopedia of Archaeal and Bacterial Type Strains, Phase II (KMG-II): From Individual Species to Whole Genera.</title>
        <authorList>
            <person name="Goeker M."/>
        </authorList>
    </citation>
    <scope>NUCLEOTIDE SEQUENCE [LARGE SCALE GENOMIC DNA]</scope>
    <source>
        <strain evidence="2 3">DSM 27268</strain>
    </source>
</reference>
<dbReference type="InterPro" id="IPR005901">
    <property type="entry name" value="GLPGLI"/>
</dbReference>
<keyword evidence="3" id="KW-1185">Reference proteome</keyword>
<evidence type="ECO:0000313" key="3">
    <source>
        <dbReference type="Proteomes" id="UP000230000"/>
    </source>
</evidence>
<dbReference type="NCBIfam" id="TIGR01200">
    <property type="entry name" value="GLPGLI"/>
    <property type="match status" value="1"/>
</dbReference>
<dbReference type="AlphaFoldDB" id="A0A2M9CRY9"/>
<comment type="caution">
    <text evidence="2">The sequence shown here is derived from an EMBL/GenBank/DDBJ whole genome shotgun (WGS) entry which is preliminary data.</text>
</comment>
<evidence type="ECO:0000256" key="1">
    <source>
        <dbReference type="SAM" id="SignalP"/>
    </source>
</evidence>
<dbReference type="EMBL" id="PGFG01000001">
    <property type="protein sequence ID" value="PJJ74700.1"/>
    <property type="molecule type" value="Genomic_DNA"/>
</dbReference>
<proteinExistence type="predicted"/>
<sequence length="300" mass="34951">MKTLMIALLFITLFMHSLPAQQAYYCIYVPVNKAGKMMDDSTSFLSDDGIITRNVLITDNHYSFFYSFEDNTPQYEKRSLEPQNHEPVVQQEYDSAGGHYIHMRLPVPVFKRIDTEAIVYKDLHNQRLFFEYSNIIYVPRAKLYTDTLFPMRWTLIPGEQKMFDSLHCLKATTFFRNREITVWYCPDIPISDGPWKLGGLPGLIVSWEDPSMPGLMLKQIKPIHFPDSIRRQIALLSKKQIPGYDVFRKDVDRAANKERIYLQQAHDNCVSCKGSDGKNRTKASVHARLKYENIAYDFEL</sequence>
<name>A0A2M9CRY9_9BACT</name>
<protein>
    <submittedName>
        <fullName evidence="2">GLPGLI family protein</fullName>
    </submittedName>
</protein>
<keyword evidence="1" id="KW-0732">Signal</keyword>
<dbReference type="Proteomes" id="UP000230000">
    <property type="component" value="Unassembled WGS sequence"/>
</dbReference>